<comment type="caution">
    <text evidence="1">The sequence shown here is derived from an EMBL/GenBank/DDBJ whole genome shotgun (WGS) entry which is preliminary data.</text>
</comment>
<gene>
    <name evidence="1" type="ORF">M9H77_12861</name>
</gene>
<protein>
    <submittedName>
        <fullName evidence="1">Uncharacterized protein</fullName>
    </submittedName>
</protein>
<reference evidence="2" key="1">
    <citation type="journal article" date="2023" name="Nat. Plants">
        <title>Single-cell RNA sequencing provides a high-resolution roadmap for understanding the multicellular compartmentation of specialized metabolism.</title>
        <authorList>
            <person name="Sun S."/>
            <person name="Shen X."/>
            <person name="Li Y."/>
            <person name="Li Y."/>
            <person name="Wang S."/>
            <person name="Li R."/>
            <person name="Zhang H."/>
            <person name="Shen G."/>
            <person name="Guo B."/>
            <person name="Wei J."/>
            <person name="Xu J."/>
            <person name="St-Pierre B."/>
            <person name="Chen S."/>
            <person name="Sun C."/>
        </authorList>
    </citation>
    <scope>NUCLEOTIDE SEQUENCE [LARGE SCALE GENOMIC DNA]</scope>
</reference>
<dbReference type="Proteomes" id="UP001060085">
    <property type="component" value="Linkage Group LG03"/>
</dbReference>
<evidence type="ECO:0000313" key="1">
    <source>
        <dbReference type="EMBL" id="KAI5672497.1"/>
    </source>
</evidence>
<dbReference type="EMBL" id="CM044703">
    <property type="protein sequence ID" value="KAI5672497.1"/>
    <property type="molecule type" value="Genomic_DNA"/>
</dbReference>
<sequence>MTNWEKKNEEIVRNMGSNMISNTITTERGNGDIQNVVQDIEALRDRMDAPEAAVRTLELARGGVANVPVAANVQNQVAGYNSSDEEEDLILAEDQNRPSRRGGGRVERLPGGRGCYIDDRERVVKSVTEVKNLAIKAELMIRDRGGSRIEVKLHRDGIRVLNGRKIRGLEEGCRIKGGAKGSH</sequence>
<name>A0ACC0BIN8_CATRO</name>
<accession>A0ACC0BIN8</accession>
<evidence type="ECO:0000313" key="2">
    <source>
        <dbReference type="Proteomes" id="UP001060085"/>
    </source>
</evidence>
<organism evidence="1 2">
    <name type="scientific">Catharanthus roseus</name>
    <name type="common">Madagascar periwinkle</name>
    <name type="synonym">Vinca rosea</name>
    <dbReference type="NCBI Taxonomy" id="4058"/>
    <lineage>
        <taxon>Eukaryota</taxon>
        <taxon>Viridiplantae</taxon>
        <taxon>Streptophyta</taxon>
        <taxon>Embryophyta</taxon>
        <taxon>Tracheophyta</taxon>
        <taxon>Spermatophyta</taxon>
        <taxon>Magnoliopsida</taxon>
        <taxon>eudicotyledons</taxon>
        <taxon>Gunneridae</taxon>
        <taxon>Pentapetalae</taxon>
        <taxon>asterids</taxon>
        <taxon>lamiids</taxon>
        <taxon>Gentianales</taxon>
        <taxon>Apocynaceae</taxon>
        <taxon>Rauvolfioideae</taxon>
        <taxon>Vinceae</taxon>
        <taxon>Catharanthinae</taxon>
        <taxon>Catharanthus</taxon>
    </lineage>
</organism>
<proteinExistence type="predicted"/>
<keyword evidence="2" id="KW-1185">Reference proteome</keyword>